<name>A0A815KW98_9BILA</name>
<dbReference type="Proteomes" id="UP000663864">
    <property type="component" value="Unassembled WGS sequence"/>
</dbReference>
<gene>
    <name evidence="1" type="ORF">ZHD862_LOCUS33170</name>
</gene>
<reference evidence="1" key="1">
    <citation type="submission" date="2021-02" db="EMBL/GenBank/DDBJ databases">
        <authorList>
            <person name="Nowell W R."/>
        </authorList>
    </citation>
    <scope>NUCLEOTIDE SEQUENCE</scope>
</reference>
<evidence type="ECO:0000313" key="2">
    <source>
        <dbReference type="Proteomes" id="UP000663864"/>
    </source>
</evidence>
<organism evidence="1 2">
    <name type="scientific">Rotaria sordida</name>
    <dbReference type="NCBI Taxonomy" id="392033"/>
    <lineage>
        <taxon>Eukaryota</taxon>
        <taxon>Metazoa</taxon>
        <taxon>Spiralia</taxon>
        <taxon>Gnathifera</taxon>
        <taxon>Rotifera</taxon>
        <taxon>Eurotatoria</taxon>
        <taxon>Bdelloidea</taxon>
        <taxon>Philodinida</taxon>
        <taxon>Philodinidae</taxon>
        <taxon>Rotaria</taxon>
    </lineage>
</organism>
<evidence type="ECO:0000313" key="1">
    <source>
        <dbReference type="EMBL" id="CAF1401879.1"/>
    </source>
</evidence>
<dbReference type="AlphaFoldDB" id="A0A815KW98"/>
<sequence length="39" mass="4689">DHFFRLKFGFEVDRLTVLSCKLSTYINHFLNQSSAWLRV</sequence>
<dbReference type="EMBL" id="CAJNOT010003834">
    <property type="protein sequence ID" value="CAF1401879.1"/>
    <property type="molecule type" value="Genomic_DNA"/>
</dbReference>
<proteinExistence type="predicted"/>
<accession>A0A815KW98</accession>
<protein>
    <submittedName>
        <fullName evidence="1">Uncharacterized protein</fullName>
    </submittedName>
</protein>
<feature type="non-terminal residue" evidence="1">
    <location>
        <position position="1"/>
    </location>
</feature>
<comment type="caution">
    <text evidence="1">The sequence shown here is derived from an EMBL/GenBank/DDBJ whole genome shotgun (WGS) entry which is preliminary data.</text>
</comment>